<protein>
    <submittedName>
        <fullName evidence="1">(rape) hypothetical protein</fullName>
    </submittedName>
</protein>
<name>A0A816IGN3_BRANA</name>
<evidence type="ECO:0000313" key="1">
    <source>
        <dbReference type="EMBL" id="CAF1704001.1"/>
    </source>
</evidence>
<proteinExistence type="predicted"/>
<accession>A0A816IGN3</accession>
<dbReference type="EMBL" id="HG994367">
    <property type="protein sequence ID" value="CAF1704001.1"/>
    <property type="molecule type" value="Genomic_DNA"/>
</dbReference>
<gene>
    <name evidence="1" type="ORF">DARMORV10_C03P44610.1</name>
</gene>
<organism evidence="1">
    <name type="scientific">Brassica napus</name>
    <name type="common">Rape</name>
    <dbReference type="NCBI Taxonomy" id="3708"/>
    <lineage>
        <taxon>Eukaryota</taxon>
        <taxon>Viridiplantae</taxon>
        <taxon>Streptophyta</taxon>
        <taxon>Embryophyta</taxon>
        <taxon>Tracheophyta</taxon>
        <taxon>Spermatophyta</taxon>
        <taxon>Magnoliopsida</taxon>
        <taxon>eudicotyledons</taxon>
        <taxon>Gunneridae</taxon>
        <taxon>Pentapetalae</taxon>
        <taxon>rosids</taxon>
        <taxon>malvids</taxon>
        <taxon>Brassicales</taxon>
        <taxon>Brassicaceae</taxon>
        <taxon>Brassiceae</taxon>
        <taxon>Brassica</taxon>
    </lineage>
</organism>
<sequence length="84" mass="10189">MISLGRSLNVFRLGRHMIHLMEKARETISRNWYLCVVFRLVRHMKVRMEKTRMTTLSNRYLSLESVRKTQENVVKRIRLMTNHS</sequence>
<dbReference type="AlphaFoldDB" id="A0A816IGN3"/>
<reference evidence="1" key="1">
    <citation type="submission" date="2021-01" db="EMBL/GenBank/DDBJ databases">
        <authorList>
            <consortium name="Genoscope - CEA"/>
            <person name="William W."/>
        </authorList>
    </citation>
    <scope>NUCLEOTIDE SEQUENCE</scope>
</reference>
<dbReference type="Proteomes" id="UP001295469">
    <property type="component" value="Chromosome C03"/>
</dbReference>